<keyword evidence="3" id="KW-1185">Reference proteome</keyword>
<keyword evidence="1" id="KW-0472">Membrane</keyword>
<accession>A0A0B0PZC6</accession>
<organism evidence="2 3">
    <name type="scientific">Gossypium arboreum</name>
    <name type="common">Tree cotton</name>
    <name type="synonym">Gossypium nanking</name>
    <dbReference type="NCBI Taxonomy" id="29729"/>
    <lineage>
        <taxon>Eukaryota</taxon>
        <taxon>Viridiplantae</taxon>
        <taxon>Streptophyta</taxon>
        <taxon>Embryophyta</taxon>
        <taxon>Tracheophyta</taxon>
        <taxon>Spermatophyta</taxon>
        <taxon>Magnoliopsida</taxon>
        <taxon>eudicotyledons</taxon>
        <taxon>Gunneridae</taxon>
        <taxon>Pentapetalae</taxon>
        <taxon>rosids</taxon>
        <taxon>malvids</taxon>
        <taxon>Malvales</taxon>
        <taxon>Malvaceae</taxon>
        <taxon>Malvoideae</taxon>
        <taxon>Gossypium</taxon>
    </lineage>
</organism>
<gene>
    <name evidence="2" type="ORF">F383_14883</name>
</gene>
<dbReference type="Proteomes" id="UP000032142">
    <property type="component" value="Unassembled WGS sequence"/>
</dbReference>
<name>A0A0B0PZC6_GOSAR</name>
<keyword evidence="1" id="KW-1133">Transmembrane helix</keyword>
<protein>
    <submittedName>
        <fullName evidence="2">Uncharacterized protein</fullName>
    </submittedName>
</protein>
<feature type="transmembrane region" description="Helical" evidence="1">
    <location>
        <begin position="16"/>
        <end position="41"/>
    </location>
</feature>
<dbReference type="EMBL" id="KN455308">
    <property type="protein sequence ID" value="KHG30252.1"/>
    <property type="molecule type" value="Genomic_DNA"/>
</dbReference>
<proteinExistence type="predicted"/>
<keyword evidence="1" id="KW-0812">Transmembrane</keyword>
<dbReference type="AlphaFoldDB" id="A0A0B0PZC6"/>
<evidence type="ECO:0000313" key="3">
    <source>
        <dbReference type="Proteomes" id="UP000032142"/>
    </source>
</evidence>
<reference evidence="3" key="1">
    <citation type="submission" date="2014-09" db="EMBL/GenBank/DDBJ databases">
        <authorList>
            <person name="Mudge J."/>
            <person name="Ramaraj T."/>
            <person name="Lindquist I.E."/>
            <person name="Bharti A.K."/>
            <person name="Sundararajan A."/>
            <person name="Cameron C.T."/>
            <person name="Woodward J.E."/>
            <person name="May G.D."/>
            <person name="Brubaker C."/>
            <person name="Broadhvest J."/>
            <person name="Wilkins T.A."/>
        </authorList>
    </citation>
    <scope>NUCLEOTIDE SEQUENCE</scope>
    <source>
        <strain evidence="3">cv. AKA8401</strain>
    </source>
</reference>
<evidence type="ECO:0000313" key="2">
    <source>
        <dbReference type="EMBL" id="KHG30252.1"/>
    </source>
</evidence>
<evidence type="ECO:0000256" key="1">
    <source>
        <dbReference type="SAM" id="Phobius"/>
    </source>
</evidence>
<sequence length="42" mass="4845">MRYWVSTYFFELSNEALGVILVCFGWICVSAKVQFLLIGVIK</sequence>